<proteinExistence type="predicted"/>
<dbReference type="InterPro" id="IPR006976">
    <property type="entry name" value="VanZ-like"/>
</dbReference>
<evidence type="ECO:0000256" key="1">
    <source>
        <dbReference type="SAM" id="Phobius"/>
    </source>
</evidence>
<feature type="domain" description="VanZ-like" evidence="2">
    <location>
        <begin position="18"/>
        <end position="130"/>
    </location>
</feature>
<protein>
    <submittedName>
        <fullName evidence="3">VanZ like family protein</fullName>
    </submittedName>
</protein>
<keyword evidence="1" id="KW-1133">Transmembrane helix</keyword>
<keyword evidence="1" id="KW-0812">Transmembrane</keyword>
<feature type="transmembrane region" description="Helical" evidence="1">
    <location>
        <begin position="7"/>
        <end position="26"/>
    </location>
</feature>
<dbReference type="Proteomes" id="UP000183417">
    <property type="component" value="Unassembled WGS sequence"/>
</dbReference>
<dbReference type="AlphaFoldDB" id="A0A1H3PX86"/>
<feature type="transmembrane region" description="Helical" evidence="1">
    <location>
        <begin position="336"/>
        <end position="357"/>
    </location>
</feature>
<evidence type="ECO:0000259" key="2">
    <source>
        <dbReference type="Pfam" id="PF04892"/>
    </source>
</evidence>
<sequence>MVQKTSAWPLALVYAVLIVFASLFPFDGWRAQGIDPLVFLTAKIPPPYWTWFDVNTNIVGYAPLGFFLALALVRSGSPRAAVPLAALAGTLLSLSMEFLQIYLPRRVPSNLDLVLNAGGTLLGALVALLLERLGALARWSAFRTHWLGEDGGGAMVLLALWPWALLFPAAVPFGLGQVLERLEQGLLDLLEGTPFLMWLPLRESALTPLSPVTEMLCVMLGLWVPCLLAYCVMRHMGRRAVLAGSAIVIGIAVSAMSAALSWGPAHAWEWVDLPVRMGVWGGVGLAMVALPLPRRACAALLMLVLVLQLSILNQAPTSAYFSETLQAWEQGRFIRFYGLGQWLGWLWPYATLVYVLLRVARRDAGPLPPAPSAPPAPSGQQTQA</sequence>
<organism evidence="3 4">
    <name type="scientific">Delftia lacustris</name>
    <dbReference type="NCBI Taxonomy" id="558537"/>
    <lineage>
        <taxon>Bacteria</taxon>
        <taxon>Pseudomonadati</taxon>
        <taxon>Pseudomonadota</taxon>
        <taxon>Betaproteobacteria</taxon>
        <taxon>Burkholderiales</taxon>
        <taxon>Comamonadaceae</taxon>
        <taxon>Delftia</taxon>
    </lineage>
</organism>
<evidence type="ECO:0000313" key="4">
    <source>
        <dbReference type="Proteomes" id="UP000183417"/>
    </source>
</evidence>
<feature type="transmembrane region" description="Helical" evidence="1">
    <location>
        <begin position="240"/>
        <end position="261"/>
    </location>
</feature>
<accession>A0A1H3PX86</accession>
<feature type="transmembrane region" description="Helical" evidence="1">
    <location>
        <begin position="212"/>
        <end position="233"/>
    </location>
</feature>
<name>A0A1H3PX86_9BURK</name>
<gene>
    <name evidence="3" type="ORF">SAMN05421547_11198</name>
</gene>
<feature type="transmembrane region" description="Helical" evidence="1">
    <location>
        <begin position="151"/>
        <end position="171"/>
    </location>
</feature>
<feature type="transmembrane region" description="Helical" evidence="1">
    <location>
        <begin position="273"/>
        <end position="290"/>
    </location>
</feature>
<evidence type="ECO:0000313" key="3">
    <source>
        <dbReference type="EMBL" id="SDZ05425.1"/>
    </source>
</evidence>
<dbReference type="RefSeq" id="WP_074922622.1">
    <property type="nucleotide sequence ID" value="NZ_CP141274.1"/>
</dbReference>
<dbReference type="EMBL" id="FNPE01000011">
    <property type="protein sequence ID" value="SDZ05425.1"/>
    <property type="molecule type" value="Genomic_DNA"/>
</dbReference>
<dbReference type="Pfam" id="PF04892">
    <property type="entry name" value="VanZ"/>
    <property type="match status" value="1"/>
</dbReference>
<feature type="transmembrane region" description="Helical" evidence="1">
    <location>
        <begin position="297"/>
        <end position="316"/>
    </location>
</feature>
<feature type="transmembrane region" description="Helical" evidence="1">
    <location>
        <begin position="80"/>
        <end position="101"/>
    </location>
</feature>
<dbReference type="GeneID" id="94689724"/>
<feature type="transmembrane region" description="Helical" evidence="1">
    <location>
        <begin position="113"/>
        <end position="130"/>
    </location>
</feature>
<reference evidence="3 4" key="1">
    <citation type="submission" date="2016-10" db="EMBL/GenBank/DDBJ databases">
        <authorList>
            <person name="de Groot N.N."/>
        </authorList>
    </citation>
    <scope>NUCLEOTIDE SEQUENCE [LARGE SCALE GENOMIC DNA]</scope>
    <source>
        <strain evidence="3 4">LMG 24775</strain>
    </source>
</reference>
<keyword evidence="1" id="KW-0472">Membrane</keyword>
<feature type="transmembrane region" description="Helical" evidence="1">
    <location>
        <begin position="54"/>
        <end position="73"/>
    </location>
</feature>